<dbReference type="InterPro" id="IPR028565">
    <property type="entry name" value="MHD"/>
</dbReference>
<evidence type="ECO:0000259" key="6">
    <source>
        <dbReference type="PROSITE" id="PS51072"/>
    </source>
</evidence>
<evidence type="ECO:0000256" key="5">
    <source>
        <dbReference type="PIRNR" id="PIRNR005992"/>
    </source>
</evidence>
<dbReference type="FunFam" id="3.30.450.60:FF:000002">
    <property type="entry name" value="AP-2 complex subunit mu, putative"/>
    <property type="match status" value="1"/>
</dbReference>
<dbReference type="GO" id="GO:0030131">
    <property type="term" value="C:clathrin adaptor complex"/>
    <property type="evidence" value="ECO:0007669"/>
    <property type="project" value="UniProtKB-UniRule"/>
</dbReference>
<dbReference type="OrthoDB" id="2189860at2759"/>
<comment type="caution">
    <text evidence="7">The sequence shown here is derived from an EMBL/GenBank/DDBJ whole genome shotgun (WGS) entry which is preliminary data.</text>
</comment>
<reference evidence="7 8" key="1">
    <citation type="submission" date="2014-04" db="EMBL/GenBank/DDBJ databases">
        <title>A new species of microsporidia sheds light on the evolution of extreme parasitism.</title>
        <authorList>
            <person name="Haag K.L."/>
            <person name="James T.Y."/>
            <person name="Larsson R."/>
            <person name="Schaer T.M."/>
            <person name="Refardt D."/>
            <person name="Pombert J.-F."/>
            <person name="Ebert D."/>
        </authorList>
    </citation>
    <scope>NUCLEOTIDE SEQUENCE [LARGE SCALE GENOMIC DNA]</scope>
    <source>
        <strain evidence="7 8">UGP3</strain>
        <tissue evidence="7">Spores</tissue>
    </source>
</reference>
<dbReference type="InterPro" id="IPR050431">
    <property type="entry name" value="Adaptor_comp_med_subunit"/>
</dbReference>
<evidence type="ECO:0000313" key="8">
    <source>
        <dbReference type="Proteomes" id="UP000029725"/>
    </source>
</evidence>
<proteinExistence type="inferred from homology"/>
<dbReference type="PROSITE" id="PS00990">
    <property type="entry name" value="CLAT_ADAPTOR_M_1"/>
    <property type="match status" value="1"/>
</dbReference>
<sequence length="461" mass="52303">MLQALYLLDHKGKPLISRCYRGPFPQHIIEKFMALLKTTEEKLQCAPPIISSGPPDEGIYYLYVRMGNIFGICVVGVTTCNANAASIFVFLHKFLEVLKGYFKVIEEETIRDNFVLIYELLDEMVDWGYPQFTETPILKEYITQRGFRFITRQEHPPESITSNISWRSEGIKYRKNEVFLDLVENLNLSVNSNGHVISSDITGILRMKCDLSGMPELRLGRKIDDIWLGLNDKISLTPMNGSGLVCPTGIELEDIKFHQCVRLNMFDQDRTISFIPPDGEFELMRYRLSVIPGSSHEAIGTQPILSSTGNNMPLIWVECTTICHSETRTECFLKAKANFLKKYVATGVEVHIPVPYDIFAPKFKQFPGGKEYWFNVEYSMPTIKEPPSLPGAQISSTTLIAQKAPISVIFEIPYYAVSGLSDSGYQAVPWVRYLTRNGSKGEFPFLRCSLQNADPHQDKCC</sequence>
<dbReference type="AlphaFoldDB" id="A0A098VNJ3"/>
<dbReference type="PROSITE" id="PS51072">
    <property type="entry name" value="MHD"/>
    <property type="match status" value="1"/>
</dbReference>
<evidence type="ECO:0000313" key="7">
    <source>
        <dbReference type="EMBL" id="KGG50647.1"/>
    </source>
</evidence>
<dbReference type="PIRSF" id="PIRSF005992">
    <property type="entry name" value="Clathrin_mu"/>
    <property type="match status" value="1"/>
</dbReference>
<evidence type="ECO:0000256" key="2">
    <source>
        <dbReference type="ARBA" id="ARBA00022448"/>
    </source>
</evidence>
<dbReference type="PANTHER" id="PTHR10529">
    <property type="entry name" value="AP COMPLEX SUBUNIT MU"/>
    <property type="match status" value="1"/>
</dbReference>
<dbReference type="GO" id="GO:0016192">
    <property type="term" value="P:vesicle-mediated transport"/>
    <property type="evidence" value="ECO:0007669"/>
    <property type="project" value="InterPro"/>
</dbReference>
<keyword evidence="2 5" id="KW-0813">Transport</keyword>
<dbReference type="PROSITE" id="PS00991">
    <property type="entry name" value="CLAT_ADAPTOR_M_2"/>
    <property type="match status" value="1"/>
</dbReference>
<accession>A0A098VNJ3</accession>
<protein>
    <recommendedName>
        <fullName evidence="6">MHD domain-containing protein</fullName>
    </recommendedName>
</protein>
<dbReference type="InterPro" id="IPR022775">
    <property type="entry name" value="AP_mu_sigma_su"/>
</dbReference>
<keyword evidence="3 5" id="KW-0653">Protein transport</keyword>
<dbReference type="InterPro" id="IPR036168">
    <property type="entry name" value="AP2_Mu_C_sf"/>
</dbReference>
<dbReference type="VEuPathDB" id="MicrosporidiaDB:DI09_60p140"/>
<organism evidence="7 8">
    <name type="scientific">Mitosporidium daphniae</name>
    <dbReference type="NCBI Taxonomy" id="1485682"/>
    <lineage>
        <taxon>Eukaryota</taxon>
        <taxon>Fungi</taxon>
        <taxon>Fungi incertae sedis</taxon>
        <taxon>Microsporidia</taxon>
        <taxon>Mitosporidium</taxon>
    </lineage>
</organism>
<dbReference type="InterPro" id="IPR011012">
    <property type="entry name" value="Longin-like_dom_sf"/>
</dbReference>
<dbReference type="HOGENOM" id="CLU_026996_0_0_1"/>
<dbReference type="GO" id="GO:0012505">
    <property type="term" value="C:endomembrane system"/>
    <property type="evidence" value="ECO:0007669"/>
    <property type="project" value="UniProtKB-SubCell"/>
</dbReference>
<dbReference type="SUPFAM" id="SSF49447">
    <property type="entry name" value="Second domain of Mu2 adaptin subunit (ap50) of ap2 adaptor"/>
    <property type="match status" value="1"/>
</dbReference>
<dbReference type="Pfam" id="PF01217">
    <property type="entry name" value="Clat_adaptor_s"/>
    <property type="match status" value="1"/>
</dbReference>
<keyword evidence="4" id="KW-0472">Membrane</keyword>
<dbReference type="EMBL" id="JMKJ01000566">
    <property type="protein sequence ID" value="KGG50647.1"/>
    <property type="molecule type" value="Genomic_DNA"/>
</dbReference>
<dbReference type="SUPFAM" id="SSF64356">
    <property type="entry name" value="SNARE-like"/>
    <property type="match status" value="1"/>
</dbReference>
<dbReference type="GeneID" id="25260468"/>
<comment type="similarity">
    <text evidence="5">Belongs to the adaptor complexes medium subunit family.</text>
</comment>
<dbReference type="GO" id="GO:0006886">
    <property type="term" value="P:intracellular protein transport"/>
    <property type="evidence" value="ECO:0007669"/>
    <property type="project" value="UniProtKB-UniRule"/>
</dbReference>
<dbReference type="Gene3D" id="2.60.40.1170">
    <property type="entry name" value="Mu homology domain, subdomain B"/>
    <property type="match status" value="2"/>
</dbReference>
<dbReference type="InterPro" id="IPR001392">
    <property type="entry name" value="Clathrin_mu"/>
</dbReference>
<dbReference type="Pfam" id="PF00928">
    <property type="entry name" value="Adap_comp_sub"/>
    <property type="match status" value="1"/>
</dbReference>
<evidence type="ECO:0000256" key="4">
    <source>
        <dbReference type="ARBA" id="ARBA00023136"/>
    </source>
</evidence>
<feature type="domain" description="MHD" evidence="6">
    <location>
        <begin position="175"/>
        <end position="461"/>
    </location>
</feature>
<evidence type="ECO:0000256" key="1">
    <source>
        <dbReference type="ARBA" id="ARBA00004308"/>
    </source>
</evidence>
<name>A0A098VNJ3_9MICR</name>
<keyword evidence="8" id="KW-1185">Reference proteome</keyword>
<dbReference type="InterPro" id="IPR018240">
    <property type="entry name" value="Clathrin_mu_CS"/>
</dbReference>
<dbReference type="Gene3D" id="3.30.450.60">
    <property type="match status" value="1"/>
</dbReference>
<dbReference type="Proteomes" id="UP000029725">
    <property type="component" value="Unassembled WGS sequence"/>
</dbReference>
<comment type="subcellular location">
    <subcellularLocation>
        <location evidence="1">Endomembrane system</location>
    </subcellularLocation>
</comment>
<evidence type="ECO:0000256" key="3">
    <source>
        <dbReference type="ARBA" id="ARBA00022927"/>
    </source>
</evidence>
<dbReference type="PRINTS" id="PR00314">
    <property type="entry name" value="CLATHRINADPT"/>
</dbReference>
<dbReference type="RefSeq" id="XP_013237074.1">
    <property type="nucleotide sequence ID" value="XM_013381620.1"/>
</dbReference>
<gene>
    <name evidence="7" type="ORF">DI09_60p140</name>
</gene>